<dbReference type="Proteomes" id="UP000648482">
    <property type="component" value="Unassembled WGS sequence"/>
</dbReference>
<keyword evidence="2" id="KW-1185">Reference proteome</keyword>
<evidence type="ECO:0000313" key="2">
    <source>
        <dbReference type="Proteomes" id="UP000648482"/>
    </source>
</evidence>
<dbReference type="EMBL" id="AQGU01000027">
    <property type="protein sequence ID" value="MBE0360455.1"/>
    <property type="molecule type" value="Genomic_DNA"/>
</dbReference>
<sequence length="39" mass="4420">MYSYTSNEIARSRAMVSDDVAFAMWLFKAVGTVTLPEFN</sequence>
<organism evidence="1 2">
    <name type="scientific">Pseudoalteromonas aliena SW19</name>
    <dbReference type="NCBI Taxonomy" id="1314866"/>
    <lineage>
        <taxon>Bacteria</taxon>
        <taxon>Pseudomonadati</taxon>
        <taxon>Pseudomonadota</taxon>
        <taxon>Gammaproteobacteria</taxon>
        <taxon>Alteromonadales</taxon>
        <taxon>Pseudoalteromonadaceae</taxon>
        <taxon>Pseudoalteromonas</taxon>
    </lineage>
</organism>
<name>A0ABR9E1J5_9GAMM</name>
<proteinExistence type="predicted"/>
<reference evidence="1 2" key="1">
    <citation type="submission" date="2015-06" db="EMBL/GenBank/DDBJ databases">
        <title>Genome sequence of Pseudoalteromonas aliena.</title>
        <authorList>
            <person name="Xie B.-B."/>
            <person name="Rong J.-C."/>
            <person name="Qin Q.-L."/>
            <person name="Zhang Y.-Z."/>
        </authorList>
    </citation>
    <scope>NUCLEOTIDE SEQUENCE [LARGE SCALE GENOMIC DNA]</scope>
    <source>
        <strain evidence="1 2">SW19</strain>
    </source>
</reference>
<evidence type="ECO:0000313" key="1">
    <source>
        <dbReference type="EMBL" id="MBE0360455.1"/>
    </source>
</evidence>
<comment type="caution">
    <text evidence="1">The sequence shown here is derived from an EMBL/GenBank/DDBJ whole genome shotgun (WGS) entry which is preliminary data.</text>
</comment>
<accession>A0ABR9E1J5</accession>
<gene>
    <name evidence="1" type="ORF">PALI_a2448</name>
</gene>
<protein>
    <submittedName>
        <fullName evidence="1">Uncharacterized protein</fullName>
    </submittedName>
</protein>